<evidence type="ECO:0000313" key="2">
    <source>
        <dbReference type="EMBL" id="OBK12336.1"/>
    </source>
</evidence>
<comment type="caution">
    <text evidence="2">The sequence shown here is derived from an EMBL/GenBank/DDBJ whole genome shotgun (WGS) entry which is preliminary data.</text>
</comment>
<dbReference type="SUPFAM" id="SSF51735">
    <property type="entry name" value="NAD(P)-binding Rossmann-fold domains"/>
    <property type="match status" value="1"/>
</dbReference>
<dbReference type="Pfam" id="PF13460">
    <property type="entry name" value="NAD_binding_10"/>
    <property type="match status" value="1"/>
</dbReference>
<dbReference type="InterPro" id="IPR021295">
    <property type="entry name" value="DUF2867"/>
</dbReference>
<gene>
    <name evidence="2" type="ORF">A5636_12130</name>
</gene>
<reference evidence="2 3" key="1">
    <citation type="submission" date="2016-06" db="EMBL/GenBank/DDBJ databases">
        <authorList>
            <person name="Kjaerup R.B."/>
            <person name="Dalgaard T.S."/>
            <person name="Juul-Madsen H.R."/>
        </authorList>
    </citation>
    <scope>NUCLEOTIDE SEQUENCE [LARGE SCALE GENOMIC DNA]</scope>
    <source>
        <strain evidence="2 3">1245139.5</strain>
    </source>
</reference>
<dbReference type="SUPFAM" id="SSF55961">
    <property type="entry name" value="Bet v1-like"/>
    <property type="match status" value="1"/>
</dbReference>
<sequence length="462" mass="49862">MTAQRVRCLVTGATGYVGARLAPRLLDEGHSVRALARKPEKLDDVPWRSRAEVAKGDLSDADSLVEAFDGIDVVYYLVHSMGASKDFAADEDRAVRNVVTAAKRTGVRRIVYLGGLHPENSDLSPHLESRKAVGDHLIDSGIETVVLQAGVVVGAGSASFEMIRHLTDRLPVMTTPKWVHNKIQPIAVRDVLYYLVAAATAEVSSSRTWDIGGPDVLEYGDMMQVYAEVAGLTKRRMVVLPFLTPAIASLWVGTVTPIPSGLARPLVESLECDAVMRNHDIDSIIKQPPGGLTSYRQAVVTALDRAGRGLPGATWASLQSQPADQLPSDPDWAGEIVFTDERTCVTSAAPGDVWKAAESAITEAQGQRFPVFPVGPRRGHAAQRWTVVESEPGVKLRLQAEVRSPARAWLEISVTPQEGGGSKYTQRAVVFPNGIAGRLYWLLLLPVHRAALRALAGNITAA</sequence>
<dbReference type="RefSeq" id="WP_065160471.1">
    <property type="nucleotide sequence ID" value="NZ_LZLQ01000127.1"/>
</dbReference>
<evidence type="ECO:0000259" key="1">
    <source>
        <dbReference type="Pfam" id="PF13460"/>
    </source>
</evidence>
<dbReference type="Gene3D" id="3.40.50.720">
    <property type="entry name" value="NAD(P)-binding Rossmann-like Domain"/>
    <property type="match status" value="1"/>
</dbReference>
<feature type="domain" description="NAD(P)-binding" evidence="1">
    <location>
        <begin position="12"/>
        <end position="148"/>
    </location>
</feature>
<protein>
    <submittedName>
        <fullName evidence="2">Nucleoside-diphosphate sugar epimerase</fullName>
    </submittedName>
</protein>
<dbReference type="Proteomes" id="UP000093629">
    <property type="component" value="Unassembled WGS sequence"/>
</dbReference>
<dbReference type="InterPro" id="IPR016040">
    <property type="entry name" value="NAD(P)-bd_dom"/>
</dbReference>
<dbReference type="InterPro" id="IPR051783">
    <property type="entry name" value="NAD(P)-dependent_oxidoreduct"/>
</dbReference>
<keyword evidence="3" id="KW-1185">Reference proteome</keyword>
<dbReference type="InterPro" id="IPR036291">
    <property type="entry name" value="NAD(P)-bd_dom_sf"/>
</dbReference>
<dbReference type="GO" id="GO:0004029">
    <property type="term" value="F:aldehyde dehydrogenase (NAD+) activity"/>
    <property type="evidence" value="ECO:0007669"/>
    <property type="project" value="TreeGrafter"/>
</dbReference>
<dbReference type="PANTHER" id="PTHR48079">
    <property type="entry name" value="PROTEIN YEEZ"/>
    <property type="match status" value="1"/>
</dbReference>
<proteinExistence type="predicted"/>
<dbReference type="Pfam" id="PF11066">
    <property type="entry name" value="DUF2867"/>
    <property type="match status" value="1"/>
</dbReference>
<name>A0A1A3MS40_MYCAS</name>
<dbReference type="EMBL" id="LZLQ01000127">
    <property type="protein sequence ID" value="OBK12336.1"/>
    <property type="molecule type" value="Genomic_DNA"/>
</dbReference>
<organism evidence="2 3">
    <name type="scientific">Mycobacterium asiaticum</name>
    <dbReference type="NCBI Taxonomy" id="1790"/>
    <lineage>
        <taxon>Bacteria</taxon>
        <taxon>Bacillati</taxon>
        <taxon>Actinomycetota</taxon>
        <taxon>Actinomycetes</taxon>
        <taxon>Mycobacteriales</taxon>
        <taxon>Mycobacteriaceae</taxon>
        <taxon>Mycobacterium</taxon>
    </lineage>
</organism>
<dbReference type="GO" id="GO:0005737">
    <property type="term" value="C:cytoplasm"/>
    <property type="evidence" value="ECO:0007669"/>
    <property type="project" value="TreeGrafter"/>
</dbReference>
<evidence type="ECO:0000313" key="3">
    <source>
        <dbReference type="Proteomes" id="UP000093629"/>
    </source>
</evidence>
<accession>A0A1A3MS40</accession>
<dbReference type="OrthoDB" id="9774199at2"/>
<dbReference type="PANTHER" id="PTHR48079:SF6">
    <property type="entry name" value="NAD(P)-BINDING DOMAIN-CONTAINING PROTEIN-RELATED"/>
    <property type="match status" value="1"/>
</dbReference>
<dbReference type="AlphaFoldDB" id="A0A1A3MS40"/>